<evidence type="ECO:0000313" key="1">
    <source>
        <dbReference type="EMBL" id="MBN7821659.1"/>
    </source>
</evidence>
<dbReference type="Gene3D" id="3.40.1730.10">
    <property type="entry name" value="pa0076 domain"/>
    <property type="match status" value="1"/>
</dbReference>
<gene>
    <name evidence="1" type="primary">tagF</name>
    <name evidence="1" type="ORF">J0A65_17455</name>
</gene>
<dbReference type="RefSeq" id="WP_206595627.1">
    <property type="nucleotide sequence ID" value="NZ_JAFKCS010000021.1"/>
</dbReference>
<dbReference type="PIRSF" id="PIRSF029287">
    <property type="entry name" value="UCP029287"/>
    <property type="match status" value="1"/>
</dbReference>
<evidence type="ECO:0000313" key="2">
    <source>
        <dbReference type="Proteomes" id="UP000663992"/>
    </source>
</evidence>
<dbReference type="InterPro" id="IPR038225">
    <property type="entry name" value="TagF_sf"/>
</dbReference>
<protein>
    <submittedName>
        <fullName evidence="1">Type VI secretion system-associated protein TagF</fullName>
    </submittedName>
</protein>
<keyword evidence="2" id="KW-1185">Reference proteome</keyword>
<dbReference type="Pfam" id="PF09867">
    <property type="entry name" value="TagF_N"/>
    <property type="match status" value="1"/>
</dbReference>
<dbReference type="InterPro" id="IPR017748">
    <property type="entry name" value="TagF"/>
</dbReference>
<proteinExistence type="predicted"/>
<organism evidence="1 2">
    <name type="scientific">Bowmanella yangjiangensis</name>
    <dbReference type="NCBI Taxonomy" id="2811230"/>
    <lineage>
        <taxon>Bacteria</taxon>
        <taxon>Pseudomonadati</taxon>
        <taxon>Pseudomonadota</taxon>
        <taxon>Gammaproteobacteria</taxon>
        <taxon>Alteromonadales</taxon>
        <taxon>Alteromonadaceae</taxon>
        <taxon>Bowmanella</taxon>
    </lineage>
</organism>
<accession>A0ABS3CX12</accession>
<dbReference type="NCBIfam" id="TIGR03373">
    <property type="entry name" value="VI_minor_4"/>
    <property type="match status" value="1"/>
</dbReference>
<dbReference type="Proteomes" id="UP000663992">
    <property type="component" value="Unassembled WGS sequence"/>
</dbReference>
<sequence length="225" mass="25094">MLIERPGFYGKLPGKGDFIRRNLPNDMVTSWDQWLQAAIEYSQAALEDSWLRHYLVSPIWRFALSSGLLSTHPITGVMMPSVDSVGRHFPLTLAQALAIDTNIIDFVSQADNWFERMEDAALYALSSDFDMLAFEQQLEAIPAPALAKPASPIGNSLQGWTLDTHSGAELVRGSIATQMQSVLENQYPGFSIWWSLGSEDIEPVFLLYQGLPPPEAFSAFITGRW</sequence>
<reference evidence="1 2" key="1">
    <citation type="submission" date="2021-03" db="EMBL/GenBank/DDBJ databases">
        <title>novel species isolated from a fishpond in China.</title>
        <authorList>
            <person name="Lu H."/>
            <person name="Cai Z."/>
        </authorList>
    </citation>
    <scope>NUCLEOTIDE SEQUENCE [LARGE SCALE GENOMIC DNA]</scope>
    <source>
        <strain evidence="1 2">Y57</strain>
    </source>
</reference>
<dbReference type="EMBL" id="JAFKCS010000021">
    <property type="protein sequence ID" value="MBN7821659.1"/>
    <property type="molecule type" value="Genomic_DNA"/>
</dbReference>
<comment type="caution">
    <text evidence="1">The sequence shown here is derived from an EMBL/GenBank/DDBJ whole genome shotgun (WGS) entry which is preliminary data.</text>
</comment>
<name>A0ABS3CX12_9ALTE</name>